<dbReference type="InterPro" id="IPR039420">
    <property type="entry name" value="WalR-like"/>
</dbReference>
<dbReference type="InterPro" id="IPR001867">
    <property type="entry name" value="OmpR/PhoB-type_DNA-bd"/>
</dbReference>
<dbReference type="Pfam" id="PF00072">
    <property type="entry name" value="Response_reg"/>
    <property type="match status" value="1"/>
</dbReference>
<feature type="modified residue" description="4-aspartylphosphate" evidence="6">
    <location>
        <position position="52"/>
    </location>
</feature>
<sequence>MHIGILEDDLTQIELYKLWLSTAQHTFAVYQTVGLFLDALASGNKFDLLLLDRELPDSNGEKALEWVRENLGWELPVIFVTADGGEVNVVNVLRKGADDYIVKPPAYFELIARIQVWARRAKSPAPELVRIGKYEINFVNREIRLQSELIELTQKEFELAVYMLQHPGKLLSRMLLLEAIWGVQSMIDTRTVDTHVSRIRRKLKIFPENGWEIISVYGYGYRIDQIDLPAI</sequence>
<keyword evidence="11" id="KW-1185">Reference proteome</keyword>
<dbReference type="Proteomes" id="UP000653343">
    <property type="component" value="Unassembled WGS sequence"/>
</dbReference>
<feature type="domain" description="Response regulatory" evidence="8">
    <location>
        <begin position="2"/>
        <end position="118"/>
    </location>
</feature>
<evidence type="ECO:0000256" key="2">
    <source>
        <dbReference type="ARBA" id="ARBA00023012"/>
    </source>
</evidence>
<accession>A0ABQ2XW71</accession>
<reference evidence="11" key="1">
    <citation type="journal article" date="2019" name="Int. J. Syst. Evol. Microbiol.">
        <title>The Global Catalogue of Microorganisms (GCM) 10K type strain sequencing project: providing services to taxonomists for standard genome sequencing and annotation.</title>
        <authorList>
            <consortium name="The Broad Institute Genomics Platform"/>
            <consortium name="The Broad Institute Genome Sequencing Center for Infectious Disease"/>
            <person name="Wu L."/>
            <person name="Ma J."/>
        </authorList>
    </citation>
    <scope>NUCLEOTIDE SEQUENCE [LARGE SCALE GENOMIC DNA]</scope>
    <source>
        <strain evidence="11">KCTC 23917</strain>
    </source>
</reference>
<dbReference type="PANTHER" id="PTHR48111:SF21">
    <property type="entry name" value="DNA-BINDING DUAL MASTER TRANSCRIPTIONAL REGULATOR RPAA"/>
    <property type="match status" value="1"/>
</dbReference>
<dbReference type="PROSITE" id="PS50110">
    <property type="entry name" value="RESPONSE_REGULATORY"/>
    <property type="match status" value="1"/>
</dbReference>
<name>A0ABQ2XW71_9BURK</name>
<feature type="DNA-binding region" description="OmpR/PhoB-type" evidence="7">
    <location>
        <begin position="126"/>
        <end position="225"/>
    </location>
</feature>
<comment type="caution">
    <text evidence="10">The sequence shown here is derived from an EMBL/GenBank/DDBJ whole genome shotgun (WGS) entry which is preliminary data.</text>
</comment>
<organism evidence="10 11">
    <name type="scientific">Undibacterium squillarum</name>
    <dbReference type="NCBI Taxonomy" id="1131567"/>
    <lineage>
        <taxon>Bacteria</taxon>
        <taxon>Pseudomonadati</taxon>
        <taxon>Pseudomonadota</taxon>
        <taxon>Betaproteobacteria</taxon>
        <taxon>Burkholderiales</taxon>
        <taxon>Oxalobacteraceae</taxon>
        <taxon>Undibacterium</taxon>
    </lineage>
</organism>
<evidence type="ECO:0000256" key="6">
    <source>
        <dbReference type="PROSITE-ProRule" id="PRU00169"/>
    </source>
</evidence>
<keyword evidence="1 6" id="KW-0597">Phosphoprotein</keyword>
<feature type="domain" description="OmpR/PhoB-type" evidence="9">
    <location>
        <begin position="126"/>
        <end position="225"/>
    </location>
</feature>
<evidence type="ECO:0000313" key="11">
    <source>
        <dbReference type="Proteomes" id="UP000653343"/>
    </source>
</evidence>
<keyword evidence="2" id="KW-0902">Two-component regulatory system</keyword>
<dbReference type="SUPFAM" id="SSF52172">
    <property type="entry name" value="CheY-like"/>
    <property type="match status" value="1"/>
</dbReference>
<evidence type="ECO:0000259" key="8">
    <source>
        <dbReference type="PROSITE" id="PS50110"/>
    </source>
</evidence>
<dbReference type="CDD" id="cd00383">
    <property type="entry name" value="trans_reg_C"/>
    <property type="match status" value="1"/>
</dbReference>
<dbReference type="Gene3D" id="3.40.50.2300">
    <property type="match status" value="1"/>
</dbReference>
<evidence type="ECO:0000256" key="7">
    <source>
        <dbReference type="PROSITE-ProRule" id="PRU01091"/>
    </source>
</evidence>
<dbReference type="RefSeq" id="WP_189356231.1">
    <property type="nucleotide sequence ID" value="NZ_BMYU01000002.1"/>
</dbReference>
<keyword evidence="4 7" id="KW-0238">DNA-binding</keyword>
<dbReference type="InterPro" id="IPR016032">
    <property type="entry name" value="Sig_transdc_resp-reg_C-effctor"/>
</dbReference>
<protein>
    <submittedName>
        <fullName evidence="10">DNA-binding response regulator</fullName>
    </submittedName>
</protein>
<dbReference type="InterPro" id="IPR036388">
    <property type="entry name" value="WH-like_DNA-bd_sf"/>
</dbReference>
<dbReference type="Pfam" id="PF00486">
    <property type="entry name" value="Trans_reg_C"/>
    <property type="match status" value="1"/>
</dbReference>
<gene>
    <name evidence="10" type="ORF">GCM10010946_12990</name>
</gene>
<dbReference type="SUPFAM" id="SSF46894">
    <property type="entry name" value="C-terminal effector domain of the bipartite response regulators"/>
    <property type="match status" value="1"/>
</dbReference>
<dbReference type="CDD" id="cd00156">
    <property type="entry name" value="REC"/>
    <property type="match status" value="1"/>
</dbReference>
<evidence type="ECO:0000256" key="5">
    <source>
        <dbReference type="ARBA" id="ARBA00023163"/>
    </source>
</evidence>
<evidence type="ECO:0000256" key="1">
    <source>
        <dbReference type="ARBA" id="ARBA00022553"/>
    </source>
</evidence>
<evidence type="ECO:0000313" key="10">
    <source>
        <dbReference type="EMBL" id="GGX36561.1"/>
    </source>
</evidence>
<evidence type="ECO:0000256" key="3">
    <source>
        <dbReference type="ARBA" id="ARBA00023015"/>
    </source>
</evidence>
<evidence type="ECO:0000259" key="9">
    <source>
        <dbReference type="PROSITE" id="PS51755"/>
    </source>
</evidence>
<evidence type="ECO:0000256" key="4">
    <source>
        <dbReference type="ARBA" id="ARBA00023125"/>
    </source>
</evidence>
<dbReference type="SMART" id="SM00862">
    <property type="entry name" value="Trans_reg_C"/>
    <property type="match status" value="1"/>
</dbReference>
<keyword evidence="5" id="KW-0804">Transcription</keyword>
<dbReference type="PROSITE" id="PS51755">
    <property type="entry name" value="OMPR_PHOB"/>
    <property type="match status" value="1"/>
</dbReference>
<dbReference type="InterPro" id="IPR011006">
    <property type="entry name" value="CheY-like_superfamily"/>
</dbReference>
<dbReference type="PANTHER" id="PTHR48111">
    <property type="entry name" value="REGULATOR OF RPOS"/>
    <property type="match status" value="1"/>
</dbReference>
<dbReference type="SMART" id="SM00448">
    <property type="entry name" value="REC"/>
    <property type="match status" value="1"/>
</dbReference>
<dbReference type="InterPro" id="IPR001789">
    <property type="entry name" value="Sig_transdc_resp-reg_receiver"/>
</dbReference>
<keyword evidence="3" id="KW-0805">Transcription regulation</keyword>
<dbReference type="GO" id="GO:0003677">
    <property type="term" value="F:DNA binding"/>
    <property type="evidence" value="ECO:0007669"/>
    <property type="project" value="UniProtKB-KW"/>
</dbReference>
<dbReference type="EMBL" id="BMYU01000002">
    <property type="protein sequence ID" value="GGX36561.1"/>
    <property type="molecule type" value="Genomic_DNA"/>
</dbReference>
<proteinExistence type="predicted"/>
<dbReference type="Gene3D" id="1.10.10.10">
    <property type="entry name" value="Winged helix-like DNA-binding domain superfamily/Winged helix DNA-binding domain"/>
    <property type="match status" value="1"/>
</dbReference>